<name>D0WG95_SLAES</name>
<comment type="caution">
    <text evidence="1">The sequence shown here is derived from an EMBL/GenBank/DDBJ whole genome shotgun (WGS) entry which is preliminary data.</text>
</comment>
<reference evidence="1" key="1">
    <citation type="submission" date="2009-10" db="EMBL/GenBank/DDBJ databases">
        <authorList>
            <person name="Weinstock G."/>
            <person name="Sodergren E."/>
            <person name="Clifton S."/>
            <person name="Fulton L."/>
            <person name="Fulton B."/>
            <person name="Courtney L."/>
            <person name="Fronick C."/>
            <person name="Harrison M."/>
            <person name="Strong C."/>
            <person name="Farmer C."/>
            <person name="Delahaunty K."/>
            <person name="Markovic C."/>
            <person name="Hall O."/>
            <person name="Minx P."/>
            <person name="Tomlinson C."/>
            <person name="Mitreva M."/>
            <person name="Nelson J."/>
            <person name="Hou S."/>
            <person name="Wollam A."/>
            <person name="Pepin K.H."/>
            <person name="Johnson M."/>
            <person name="Bhonagiri V."/>
            <person name="Nash W.E."/>
            <person name="Warren W."/>
            <person name="Chinwalla A."/>
            <person name="Mardis E.R."/>
            <person name="Wilson R.K."/>
        </authorList>
    </citation>
    <scope>NUCLEOTIDE SEQUENCE [LARGE SCALE GENOMIC DNA]</scope>
    <source>
        <strain evidence="1">ATCC 700122</strain>
    </source>
</reference>
<proteinExistence type="predicted"/>
<sequence>MRDAGETRYPCRASRKRADPLAFGIQCPSMRRDSSILSRHVDSLAFGI</sequence>
<evidence type="ECO:0000313" key="2">
    <source>
        <dbReference type="Proteomes" id="UP000006001"/>
    </source>
</evidence>
<organism evidence="1 2">
    <name type="scientific">Slackia exigua (strain ATCC 700122 / DSM 15923 / CIP 105133 / JCM 11022 / KCTC 5966 / S-7)</name>
    <dbReference type="NCBI Taxonomy" id="649764"/>
    <lineage>
        <taxon>Bacteria</taxon>
        <taxon>Bacillati</taxon>
        <taxon>Actinomycetota</taxon>
        <taxon>Coriobacteriia</taxon>
        <taxon>Eggerthellales</taxon>
        <taxon>Eggerthellaceae</taxon>
        <taxon>Slackia</taxon>
    </lineage>
</organism>
<evidence type="ECO:0000313" key="1">
    <source>
        <dbReference type="EMBL" id="EEZ61508.1"/>
    </source>
</evidence>
<gene>
    <name evidence="1" type="ORF">HMPREF0762_00846</name>
</gene>
<keyword evidence="2" id="KW-1185">Reference proteome</keyword>
<dbReference type="EMBL" id="ACUX02000006">
    <property type="protein sequence ID" value="EEZ61508.1"/>
    <property type="molecule type" value="Genomic_DNA"/>
</dbReference>
<dbReference type="AlphaFoldDB" id="D0WG95"/>
<dbReference type="HOGENOM" id="CLU_3157852_0_0_11"/>
<protein>
    <submittedName>
        <fullName evidence="1">Uncharacterized protein</fullName>
    </submittedName>
</protein>
<accession>D0WG95</accession>
<dbReference type="Proteomes" id="UP000006001">
    <property type="component" value="Unassembled WGS sequence"/>
</dbReference>